<dbReference type="GO" id="GO:0006366">
    <property type="term" value="P:transcription by RNA polymerase II"/>
    <property type="evidence" value="ECO:0007669"/>
    <property type="project" value="TreeGrafter"/>
</dbReference>
<sequence length="763" mass="85205">MDDEAETYKLWRIRKTVMQLCHDRGYLVTQEELDQTQDEFKDQFGDKPSERRPARSDLILLVAHNDDPTDQMFVFFPDEPKIGIKNIKTYCQRMQEENITRAIIVVQQGMTPSAKQVDMAPKYILEQFLESELLINITEHELVPEHVVMTPEEKQELLTRYKLKENQLMRIQAGDPVARYFGLRRGQDLVVSLGMAVDMEPESCQESNYDPSVPIQVAVRVRPVLREMQTTCIQLFPESEQLVIGGEHVFSFERIFSPSADQNDIFEDAVLPLVETFLEGQDVTILAYGQSESGKTYTLVGPELSCAMNEEDFGIVQRVFRSIFQSLQNLKGLQSVVHVAYVEVFQEQVRDVLNWDRPGSVIQVEQDPQESLGGSSRTLVLCCVSPCVADFWESLYSLQWARQFSFVRNHPTAHSFKGSDMGSICNGNLDEPGKGSEAGSICNGLPNKEPLDESENLRDQIFKLQFAAQQYQQLVANAEDLLSAMSGLGNLTSEQAGQITSWLCLKAECEECIAGDIGGDEDSEVSRATKRRGEIEAWNRIAELEVIGPEKVCMAIQTDTVQMVHAQTSVRGDEGWLSGRLAQDLREAERMLHDLSMAIKKKEKQLQQLEAQSKTIEEPLPLQTKGNKDQSKPSPKKGLQPRVRRGGVSGPSGVDGALVGSVKESEDEPVEEVGKGGLIKRKLAQFEKKIFGSSRVGAELLPQIPREGSEETLMDANEGPGSSLKEKGSSKMKVEDGLFKNEGRTTSGKELEESKASVNACNQ</sequence>
<dbReference type="GO" id="GO:0003677">
    <property type="term" value="F:DNA binding"/>
    <property type="evidence" value="ECO:0007669"/>
    <property type="project" value="InterPro"/>
</dbReference>
<dbReference type="GO" id="GO:0007018">
    <property type="term" value="P:microtubule-based movement"/>
    <property type="evidence" value="ECO:0007669"/>
    <property type="project" value="InterPro"/>
</dbReference>
<keyword evidence="4 10" id="KW-0547">Nucleotide-binding</keyword>
<dbReference type="PROSITE" id="PS50067">
    <property type="entry name" value="KINESIN_MOTOR_2"/>
    <property type="match status" value="1"/>
</dbReference>
<evidence type="ECO:0000256" key="9">
    <source>
        <dbReference type="ARBA" id="ARBA00032836"/>
    </source>
</evidence>
<evidence type="ECO:0000256" key="11">
    <source>
        <dbReference type="SAM" id="MobiDB-lite"/>
    </source>
</evidence>
<evidence type="ECO:0000256" key="4">
    <source>
        <dbReference type="ARBA" id="ARBA00022741"/>
    </source>
</evidence>
<dbReference type="Pfam" id="PF00225">
    <property type="entry name" value="Kinesin"/>
    <property type="match status" value="1"/>
</dbReference>
<dbReference type="PROSITE" id="PS01110">
    <property type="entry name" value="RNA_POL_H_23KD"/>
    <property type="match status" value="1"/>
</dbReference>
<dbReference type="InterPro" id="IPR036710">
    <property type="entry name" value="RNA_pol_Rpb5_N_sf"/>
</dbReference>
<dbReference type="EMBL" id="CAJPEV010005671">
    <property type="protein sequence ID" value="CAG0903398.1"/>
    <property type="molecule type" value="Genomic_DNA"/>
</dbReference>
<dbReference type="GO" id="GO:0005736">
    <property type="term" value="C:RNA polymerase I complex"/>
    <property type="evidence" value="ECO:0007669"/>
    <property type="project" value="TreeGrafter"/>
</dbReference>
<dbReference type="InterPro" id="IPR027417">
    <property type="entry name" value="P-loop_NTPase"/>
</dbReference>
<dbReference type="Gene3D" id="3.40.850.10">
    <property type="entry name" value="Kinesin motor domain"/>
    <property type="match status" value="1"/>
</dbReference>
<keyword evidence="5 10" id="KW-0067">ATP-binding</keyword>
<dbReference type="SUPFAM" id="SSF55287">
    <property type="entry name" value="RPB5-like RNA polymerase subunit"/>
    <property type="match status" value="1"/>
</dbReference>
<dbReference type="GO" id="GO:0042797">
    <property type="term" value="P:tRNA transcription by RNA polymerase III"/>
    <property type="evidence" value="ECO:0007669"/>
    <property type="project" value="TreeGrafter"/>
</dbReference>
<dbReference type="OrthoDB" id="248779at2759"/>
<proteinExistence type="inferred from homology"/>
<comment type="similarity">
    <text evidence="8">Belongs to the archaeal Rpo5/eukaryotic RPB5 RNA polymerase subunit family.</text>
</comment>
<dbReference type="InterPro" id="IPR000783">
    <property type="entry name" value="RNA_pol_subH/Rpb5_C"/>
</dbReference>
<dbReference type="InterPro" id="IPR005571">
    <property type="entry name" value="RNA_pol_Rpb5_N"/>
</dbReference>
<name>A0A7R9AG78_9CRUS</name>
<gene>
    <name evidence="13" type="ORF">DSTB1V02_LOCUS13084</name>
</gene>
<evidence type="ECO:0000256" key="1">
    <source>
        <dbReference type="ARBA" id="ARBA00004123"/>
    </source>
</evidence>
<dbReference type="EMBL" id="LR905188">
    <property type="protein sequence ID" value="CAD7253334.1"/>
    <property type="molecule type" value="Genomic_DNA"/>
</dbReference>
<dbReference type="InterPro" id="IPR036961">
    <property type="entry name" value="Kinesin_motor_dom_sf"/>
</dbReference>
<dbReference type="GO" id="GO:0003777">
    <property type="term" value="F:microtubule motor activity"/>
    <property type="evidence" value="ECO:0007669"/>
    <property type="project" value="InterPro"/>
</dbReference>
<dbReference type="Pfam" id="PF01191">
    <property type="entry name" value="RNA_pol_Rpb5_C"/>
    <property type="match status" value="1"/>
</dbReference>
<dbReference type="GO" id="GO:0005524">
    <property type="term" value="F:ATP binding"/>
    <property type="evidence" value="ECO:0007669"/>
    <property type="project" value="UniProtKB-UniRule"/>
</dbReference>
<evidence type="ECO:0000256" key="8">
    <source>
        <dbReference type="ARBA" id="ARBA00025765"/>
    </source>
</evidence>
<dbReference type="GO" id="GO:0005666">
    <property type="term" value="C:RNA polymerase III complex"/>
    <property type="evidence" value="ECO:0007669"/>
    <property type="project" value="TreeGrafter"/>
</dbReference>
<dbReference type="InterPro" id="IPR020608">
    <property type="entry name" value="RNA_pol_subH/Rpb5_CS"/>
</dbReference>
<keyword evidence="10" id="KW-0505">Motor protein</keyword>
<feature type="compositionally biased region" description="Basic and acidic residues" evidence="11">
    <location>
        <begin position="724"/>
        <end position="755"/>
    </location>
</feature>
<dbReference type="GO" id="GO:0005665">
    <property type="term" value="C:RNA polymerase II, core complex"/>
    <property type="evidence" value="ECO:0007669"/>
    <property type="project" value="TreeGrafter"/>
</dbReference>
<keyword evidence="14" id="KW-1185">Reference proteome</keyword>
<feature type="domain" description="Kinesin motor" evidence="12">
    <location>
        <begin position="214"/>
        <end position="356"/>
    </location>
</feature>
<evidence type="ECO:0000256" key="10">
    <source>
        <dbReference type="PROSITE-ProRule" id="PRU00283"/>
    </source>
</evidence>
<dbReference type="SMART" id="SM00129">
    <property type="entry name" value="KISc"/>
    <property type="match status" value="1"/>
</dbReference>
<feature type="region of interest" description="Disordered" evidence="11">
    <location>
        <begin position="703"/>
        <end position="763"/>
    </location>
</feature>
<dbReference type="Gene3D" id="3.90.940.20">
    <property type="entry name" value="RPB5-like RNA polymerase subunit"/>
    <property type="match status" value="1"/>
</dbReference>
<dbReference type="SUPFAM" id="SSF53036">
    <property type="entry name" value="Eukaryotic RPB5 N-terminal domain"/>
    <property type="match status" value="1"/>
</dbReference>
<accession>A0A7R9AG78</accession>
<evidence type="ECO:0000259" key="12">
    <source>
        <dbReference type="PROSITE" id="PS50067"/>
    </source>
</evidence>
<protein>
    <recommendedName>
        <fullName evidence="2">DNA-directed RNA polymerases I, II, and III subunit RPABC1</fullName>
    </recommendedName>
    <alternativeName>
        <fullName evidence="9">RPB5 homolog</fullName>
    </alternativeName>
</protein>
<dbReference type="InterPro" id="IPR014381">
    <property type="entry name" value="Arch_Rpo5/euc_Rpb5"/>
</dbReference>
<dbReference type="GO" id="GO:0006362">
    <property type="term" value="P:transcription elongation by RNA polymerase I"/>
    <property type="evidence" value="ECO:0007669"/>
    <property type="project" value="TreeGrafter"/>
</dbReference>
<reference evidence="13" key="1">
    <citation type="submission" date="2020-11" db="EMBL/GenBank/DDBJ databases">
        <authorList>
            <person name="Tran Van P."/>
        </authorList>
    </citation>
    <scope>NUCLEOTIDE SEQUENCE</scope>
</reference>
<feature type="region of interest" description="Disordered" evidence="11">
    <location>
        <begin position="609"/>
        <end position="673"/>
    </location>
</feature>
<dbReference type="Proteomes" id="UP000677054">
    <property type="component" value="Unassembled WGS sequence"/>
</dbReference>
<evidence type="ECO:0000256" key="2">
    <source>
        <dbReference type="ARBA" id="ARBA00020809"/>
    </source>
</evidence>
<comment type="subcellular location">
    <subcellularLocation>
        <location evidence="1">Nucleus</location>
    </subcellularLocation>
</comment>
<evidence type="ECO:0000256" key="6">
    <source>
        <dbReference type="ARBA" id="ARBA00023163"/>
    </source>
</evidence>
<dbReference type="InterPro" id="IPR035913">
    <property type="entry name" value="RPB5-like_sf"/>
</dbReference>
<evidence type="ECO:0000313" key="14">
    <source>
        <dbReference type="Proteomes" id="UP000677054"/>
    </source>
</evidence>
<dbReference type="GO" id="GO:0008017">
    <property type="term" value="F:microtubule binding"/>
    <property type="evidence" value="ECO:0007669"/>
    <property type="project" value="InterPro"/>
</dbReference>
<dbReference type="InterPro" id="IPR001752">
    <property type="entry name" value="Kinesin_motor_dom"/>
</dbReference>
<comment type="similarity">
    <text evidence="10">Belongs to the TRAFAC class myosin-kinesin ATPase superfamily. Kinesin family.</text>
</comment>
<dbReference type="AlphaFoldDB" id="A0A7R9AG78"/>
<organism evidence="13">
    <name type="scientific">Darwinula stevensoni</name>
    <dbReference type="NCBI Taxonomy" id="69355"/>
    <lineage>
        <taxon>Eukaryota</taxon>
        <taxon>Metazoa</taxon>
        <taxon>Ecdysozoa</taxon>
        <taxon>Arthropoda</taxon>
        <taxon>Crustacea</taxon>
        <taxon>Oligostraca</taxon>
        <taxon>Ostracoda</taxon>
        <taxon>Podocopa</taxon>
        <taxon>Podocopida</taxon>
        <taxon>Darwinulocopina</taxon>
        <taxon>Darwinuloidea</taxon>
        <taxon>Darwinulidae</taxon>
        <taxon>Darwinula</taxon>
    </lineage>
</organism>
<keyword evidence="7" id="KW-0539">Nucleus</keyword>
<dbReference type="Gene3D" id="3.40.1340.10">
    <property type="entry name" value="RNA polymerase, Rpb5, N-terminal domain"/>
    <property type="match status" value="1"/>
</dbReference>
<keyword evidence="3" id="KW-0240">DNA-directed RNA polymerase</keyword>
<evidence type="ECO:0000256" key="3">
    <source>
        <dbReference type="ARBA" id="ARBA00022478"/>
    </source>
</evidence>
<keyword evidence="6" id="KW-0804">Transcription</keyword>
<evidence type="ECO:0000256" key="7">
    <source>
        <dbReference type="ARBA" id="ARBA00023242"/>
    </source>
</evidence>
<dbReference type="Pfam" id="PF03871">
    <property type="entry name" value="RNA_pol_Rpb5_N"/>
    <property type="match status" value="1"/>
</dbReference>
<evidence type="ECO:0000256" key="5">
    <source>
        <dbReference type="ARBA" id="ARBA00022840"/>
    </source>
</evidence>
<feature type="binding site" evidence="10">
    <location>
        <begin position="289"/>
        <end position="296"/>
    </location>
    <ligand>
        <name>ATP</name>
        <dbReference type="ChEBI" id="CHEBI:30616"/>
    </ligand>
</feature>
<dbReference type="PANTHER" id="PTHR10535:SF0">
    <property type="entry name" value="DNA-DIRECTED RNA POLYMERASES I, II, AND III SUBUNIT RPABC1"/>
    <property type="match status" value="1"/>
</dbReference>
<evidence type="ECO:0000313" key="13">
    <source>
        <dbReference type="EMBL" id="CAD7253334.1"/>
    </source>
</evidence>
<dbReference type="Gene3D" id="1.20.58.1980">
    <property type="match status" value="1"/>
</dbReference>
<dbReference type="FunFam" id="3.40.1340.10:FF:000001">
    <property type="entry name" value="DNA-directed RNA polymerases I, II, and III subunit RPABC1"/>
    <property type="match status" value="1"/>
</dbReference>
<dbReference type="SUPFAM" id="SSF52540">
    <property type="entry name" value="P-loop containing nucleoside triphosphate hydrolases"/>
    <property type="match status" value="1"/>
</dbReference>
<dbReference type="PANTHER" id="PTHR10535">
    <property type="entry name" value="DNA-DIRECTED RNA POLYMERASES I, II, AND III SUBUNIT RPABC1"/>
    <property type="match status" value="1"/>
</dbReference>
<feature type="non-terminal residue" evidence="13">
    <location>
        <position position="763"/>
    </location>
</feature>
<dbReference type="GO" id="GO:0003899">
    <property type="term" value="F:DNA-directed RNA polymerase activity"/>
    <property type="evidence" value="ECO:0007669"/>
    <property type="project" value="InterPro"/>
</dbReference>